<evidence type="ECO:0000313" key="2">
    <source>
        <dbReference type="Proteomes" id="UP000719412"/>
    </source>
</evidence>
<protein>
    <submittedName>
        <fullName evidence="1">Uncharacterized protein</fullName>
    </submittedName>
</protein>
<dbReference type="AlphaFoldDB" id="A0A8J6HN83"/>
<comment type="caution">
    <text evidence="1">The sequence shown here is derived from an EMBL/GenBank/DDBJ whole genome shotgun (WGS) entry which is preliminary data.</text>
</comment>
<evidence type="ECO:0000313" key="1">
    <source>
        <dbReference type="EMBL" id="KAH0817744.1"/>
    </source>
</evidence>
<reference evidence="1" key="1">
    <citation type="journal article" date="2020" name="J Insects Food Feed">
        <title>The yellow mealworm (Tenebrio molitor) genome: a resource for the emerging insects as food and feed industry.</title>
        <authorList>
            <person name="Eriksson T."/>
            <person name="Andere A."/>
            <person name="Kelstrup H."/>
            <person name="Emery V."/>
            <person name="Picard C."/>
        </authorList>
    </citation>
    <scope>NUCLEOTIDE SEQUENCE</scope>
    <source>
        <strain evidence="1">Stoneville</strain>
        <tissue evidence="1">Whole head</tissue>
    </source>
</reference>
<proteinExistence type="predicted"/>
<gene>
    <name evidence="1" type="ORF">GEV33_005047</name>
</gene>
<keyword evidence="2" id="KW-1185">Reference proteome</keyword>
<name>A0A8J6HN83_TENMO</name>
<organism evidence="1 2">
    <name type="scientific">Tenebrio molitor</name>
    <name type="common">Yellow mealworm beetle</name>
    <dbReference type="NCBI Taxonomy" id="7067"/>
    <lineage>
        <taxon>Eukaryota</taxon>
        <taxon>Metazoa</taxon>
        <taxon>Ecdysozoa</taxon>
        <taxon>Arthropoda</taxon>
        <taxon>Hexapoda</taxon>
        <taxon>Insecta</taxon>
        <taxon>Pterygota</taxon>
        <taxon>Neoptera</taxon>
        <taxon>Endopterygota</taxon>
        <taxon>Coleoptera</taxon>
        <taxon>Polyphaga</taxon>
        <taxon>Cucujiformia</taxon>
        <taxon>Tenebrionidae</taxon>
        <taxon>Tenebrio</taxon>
    </lineage>
</organism>
<dbReference type="Proteomes" id="UP000719412">
    <property type="component" value="Unassembled WGS sequence"/>
</dbReference>
<reference evidence="1" key="2">
    <citation type="submission" date="2021-08" db="EMBL/GenBank/DDBJ databases">
        <authorList>
            <person name="Eriksson T."/>
        </authorList>
    </citation>
    <scope>NUCLEOTIDE SEQUENCE</scope>
    <source>
        <strain evidence="1">Stoneville</strain>
        <tissue evidence="1">Whole head</tissue>
    </source>
</reference>
<accession>A0A8J6HN83</accession>
<sequence>MTHNNAHALRRVVRTPYYVRHVKRSLKHVRRPWRDTFLVLCAREGAAGSSPPGANFPRRFSTRAKCLQVPSEESVSFRYISLIFNLSLVCVSGDLERGQAQV</sequence>
<dbReference type="EMBL" id="JABDTM020018897">
    <property type="protein sequence ID" value="KAH0817744.1"/>
    <property type="molecule type" value="Genomic_DNA"/>
</dbReference>